<gene>
    <name evidence="2" type="ORF">H310_09864</name>
</gene>
<dbReference type="AlphaFoldDB" id="A0A024TUM5"/>
<protein>
    <submittedName>
        <fullName evidence="2">Uncharacterized protein</fullName>
    </submittedName>
</protein>
<name>A0A024TUM5_9STRA</name>
<dbReference type="OrthoDB" id="10652497at2759"/>
<dbReference type="GeneID" id="20086914"/>
<evidence type="ECO:0000256" key="1">
    <source>
        <dbReference type="SAM" id="Phobius"/>
    </source>
</evidence>
<evidence type="ECO:0000313" key="2">
    <source>
        <dbReference type="EMBL" id="ETV97032.1"/>
    </source>
</evidence>
<sequence>MTSAVQIASVVHASEVAAAREASFNHLYTTSFVVAGCVAAACVLALVVIVVRRRNAWVPQAVPTTPPASDHDNFPPAPTPVNFNTEIVIA</sequence>
<dbReference type="EMBL" id="KI913974">
    <property type="protein sequence ID" value="ETV97032.1"/>
    <property type="molecule type" value="Genomic_DNA"/>
</dbReference>
<dbReference type="RefSeq" id="XP_008874278.1">
    <property type="nucleotide sequence ID" value="XM_008876056.1"/>
</dbReference>
<keyword evidence="1" id="KW-0472">Membrane</keyword>
<proteinExistence type="predicted"/>
<accession>A0A024TUM5</accession>
<organism evidence="2">
    <name type="scientific">Aphanomyces invadans</name>
    <dbReference type="NCBI Taxonomy" id="157072"/>
    <lineage>
        <taxon>Eukaryota</taxon>
        <taxon>Sar</taxon>
        <taxon>Stramenopiles</taxon>
        <taxon>Oomycota</taxon>
        <taxon>Saprolegniomycetes</taxon>
        <taxon>Saprolegniales</taxon>
        <taxon>Verrucalvaceae</taxon>
        <taxon>Aphanomyces</taxon>
    </lineage>
</organism>
<dbReference type="VEuPathDB" id="FungiDB:H310_09864"/>
<feature type="transmembrane region" description="Helical" evidence="1">
    <location>
        <begin position="28"/>
        <end position="51"/>
    </location>
</feature>
<keyword evidence="1" id="KW-0812">Transmembrane</keyword>
<keyword evidence="1" id="KW-1133">Transmembrane helix</keyword>
<reference evidence="2" key="1">
    <citation type="submission" date="2013-12" db="EMBL/GenBank/DDBJ databases">
        <title>The Genome Sequence of Aphanomyces invadans NJM9701.</title>
        <authorList>
            <consortium name="The Broad Institute Genomics Platform"/>
            <person name="Russ C."/>
            <person name="Tyler B."/>
            <person name="van West P."/>
            <person name="Dieguez-Uribeondo J."/>
            <person name="Young S.K."/>
            <person name="Zeng Q."/>
            <person name="Gargeya S."/>
            <person name="Fitzgerald M."/>
            <person name="Abouelleil A."/>
            <person name="Alvarado L."/>
            <person name="Chapman S.B."/>
            <person name="Gainer-Dewar J."/>
            <person name="Goldberg J."/>
            <person name="Griggs A."/>
            <person name="Gujja S."/>
            <person name="Hansen M."/>
            <person name="Howarth C."/>
            <person name="Imamovic A."/>
            <person name="Ireland A."/>
            <person name="Larimer J."/>
            <person name="McCowan C."/>
            <person name="Murphy C."/>
            <person name="Pearson M."/>
            <person name="Poon T.W."/>
            <person name="Priest M."/>
            <person name="Roberts A."/>
            <person name="Saif S."/>
            <person name="Shea T."/>
            <person name="Sykes S."/>
            <person name="Wortman J."/>
            <person name="Nusbaum C."/>
            <person name="Birren B."/>
        </authorList>
    </citation>
    <scope>NUCLEOTIDE SEQUENCE [LARGE SCALE GENOMIC DNA]</scope>
    <source>
        <strain evidence="2">NJM9701</strain>
    </source>
</reference>